<dbReference type="EMBL" id="JBBNAG010000008">
    <property type="protein sequence ID" value="KAK9111464.1"/>
    <property type="molecule type" value="Genomic_DNA"/>
</dbReference>
<feature type="region of interest" description="Disordered" evidence="1">
    <location>
        <begin position="66"/>
        <end position="86"/>
    </location>
</feature>
<dbReference type="Proteomes" id="UP001419268">
    <property type="component" value="Unassembled WGS sequence"/>
</dbReference>
<evidence type="ECO:0000313" key="3">
    <source>
        <dbReference type="Proteomes" id="UP001419268"/>
    </source>
</evidence>
<proteinExistence type="predicted"/>
<sequence>MTAATGSGSNGEGRRASVASAAQTTVRGAVTGHQEIDAREIANKQQQRLQGGLNSGTDGWTATQLQRMAARRERRMAAARRSGSGQ</sequence>
<accession>A0AAP0IA11</accession>
<comment type="caution">
    <text evidence="2">The sequence shown here is derived from an EMBL/GenBank/DDBJ whole genome shotgun (WGS) entry which is preliminary data.</text>
</comment>
<dbReference type="AlphaFoldDB" id="A0AAP0IA11"/>
<name>A0AAP0IA11_9MAGN</name>
<feature type="region of interest" description="Disordered" evidence="1">
    <location>
        <begin position="1"/>
        <end position="36"/>
    </location>
</feature>
<evidence type="ECO:0000313" key="2">
    <source>
        <dbReference type="EMBL" id="KAK9111464.1"/>
    </source>
</evidence>
<protein>
    <submittedName>
        <fullName evidence="2">Uncharacterized protein</fullName>
    </submittedName>
</protein>
<reference evidence="2 3" key="1">
    <citation type="submission" date="2024-01" db="EMBL/GenBank/DDBJ databases">
        <title>Genome assemblies of Stephania.</title>
        <authorList>
            <person name="Yang L."/>
        </authorList>
    </citation>
    <scope>NUCLEOTIDE SEQUENCE [LARGE SCALE GENOMIC DNA]</scope>
    <source>
        <strain evidence="2">JXDWG</strain>
        <tissue evidence="2">Leaf</tissue>
    </source>
</reference>
<organism evidence="2 3">
    <name type="scientific">Stephania cephalantha</name>
    <dbReference type="NCBI Taxonomy" id="152367"/>
    <lineage>
        <taxon>Eukaryota</taxon>
        <taxon>Viridiplantae</taxon>
        <taxon>Streptophyta</taxon>
        <taxon>Embryophyta</taxon>
        <taxon>Tracheophyta</taxon>
        <taxon>Spermatophyta</taxon>
        <taxon>Magnoliopsida</taxon>
        <taxon>Ranunculales</taxon>
        <taxon>Menispermaceae</taxon>
        <taxon>Menispermoideae</taxon>
        <taxon>Cissampelideae</taxon>
        <taxon>Stephania</taxon>
    </lineage>
</organism>
<gene>
    <name evidence="2" type="ORF">Scep_018983</name>
</gene>
<keyword evidence="3" id="KW-1185">Reference proteome</keyword>
<evidence type="ECO:0000256" key="1">
    <source>
        <dbReference type="SAM" id="MobiDB-lite"/>
    </source>
</evidence>